<dbReference type="AlphaFoldDB" id="A0A6P5Z114"/>
<dbReference type="Proteomes" id="UP000515121">
    <property type="component" value="Unplaced"/>
</dbReference>
<dbReference type="OrthoDB" id="1862828at2759"/>
<dbReference type="KEGG" id="dzi:111296284"/>
<reference evidence="2" key="1">
    <citation type="submission" date="2025-08" db="UniProtKB">
        <authorList>
            <consortium name="RefSeq"/>
        </authorList>
    </citation>
    <scope>IDENTIFICATION</scope>
    <source>
        <tissue evidence="2">Fruit stalk</tissue>
    </source>
</reference>
<sequence length="123" mass="14138">MKIEGQKGRIPLCALNQFKELLFPMKELLGDKKEHSKYMLGELVMCQENLVQKAVDTLLDNGIHGQSIRDGHNKVYKLFSEFTKGKEGTFRETCLANEFIIWDVLSLLLVPHFHYIAVNCLVK</sequence>
<dbReference type="SUPFAM" id="SSF64484">
    <property type="entry name" value="beta and beta-prime subunits of DNA dependent RNA-polymerase"/>
    <property type="match status" value="1"/>
</dbReference>
<evidence type="ECO:0000313" key="2">
    <source>
        <dbReference type="RefSeq" id="XP_022746230.1"/>
    </source>
</evidence>
<keyword evidence="1" id="KW-1185">Reference proteome</keyword>
<name>A0A6P5Z114_DURZI</name>
<gene>
    <name evidence="2" type="primary">LOC111296284</name>
</gene>
<protein>
    <submittedName>
        <fullName evidence="2">Uncharacterized protein LOC111296284</fullName>
    </submittedName>
</protein>
<organism evidence="1 2">
    <name type="scientific">Durio zibethinus</name>
    <name type="common">Durian</name>
    <dbReference type="NCBI Taxonomy" id="66656"/>
    <lineage>
        <taxon>Eukaryota</taxon>
        <taxon>Viridiplantae</taxon>
        <taxon>Streptophyta</taxon>
        <taxon>Embryophyta</taxon>
        <taxon>Tracheophyta</taxon>
        <taxon>Spermatophyta</taxon>
        <taxon>Magnoliopsida</taxon>
        <taxon>eudicotyledons</taxon>
        <taxon>Gunneridae</taxon>
        <taxon>Pentapetalae</taxon>
        <taxon>rosids</taxon>
        <taxon>malvids</taxon>
        <taxon>Malvales</taxon>
        <taxon>Malvaceae</taxon>
        <taxon>Helicteroideae</taxon>
        <taxon>Durio</taxon>
    </lineage>
</organism>
<dbReference type="RefSeq" id="XP_022746230.1">
    <property type="nucleotide sequence ID" value="XM_022890495.1"/>
</dbReference>
<accession>A0A6P5Z114</accession>
<dbReference type="GeneID" id="111296284"/>
<evidence type="ECO:0000313" key="1">
    <source>
        <dbReference type="Proteomes" id="UP000515121"/>
    </source>
</evidence>
<proteinExistence type="predicted"/>